<sequence>MIMNSIVDMTDSHSPAASMQSALAMIQDRTLCLGAEILKSLQHVRTALFDFELPYVELALTTGEVLKAKARMIECSCNELLSGYIPHASNWYMAASAAQCAKRLERVVHQSMTIAKNVNRILGLNEYPDVSSILPLYLLAEIELRDALRALQQRDMELARAVCDRDHELDSRFLAEMETVMTDMSAGIHSVQTGMSLLFILRAIERIGDHAKAMASPALSLCRLDDSRADSLPVA</sequence>
<dbReference type="InterPro" id="IPR026022">
    <property type="entry name" value="PhoU_dom"/>
</dbReference>
<dbReference type="Proteomes" id="UP000176204">
    <property type="component" value="Chromosome I"/>
</dbReference>
<dbReference type="InterPro" id="IPR028366">
    <property type="entry name" value="PhoU"/>
</dbReference>
<dbReference type="Gene3D" id="1.20.58.220">
    <property type="entry name" value="Phosphate transport system protein phou homolog 2, domain 2"/>
    <property type="match status" value="1"/>
</dbReference>
<evidence type="ECO:0000259" key="2">
    <source>
        <dbReference type="Pfam" id="PF01895"/>
    </source>
</evidence>
<proteinExistence type="inferred from homology"/>
<dbReference type="PANTHER" id="PTHR42930:SF3">
    <property type="entry name" value="PHOSPHATE-SPECIFIC TRANSPORT SYSTEM ACCESSORY PROTEIN PHOU"/>
    <property type="match status" value="1"/>
</dbReference>
<feature type="domain" description="PhoU" evidence="2">
    <location>
        <begin position="144"/>
        <end position="215"/>
    </location>
</feature>
<dbReference type="EMBL" id="LT629973">
    <property type="protein sequence ID" value="SEH79996.1"/>
    <property type="molecule type" value="Genomic_DNA"/>
</dbReference>
<accession>A0A1H6KWG8</accession>
<dbReference type="KEGG" id="agl:PYTT_0842"/>
<organism evidence="3 4">
    <name type="scientific">Akkermansia glycaniphila</name>
    <dbReference type="NCBI Taxonomy" id="1679444"/>
    <lineage>
        <taxon>Bacteria</taxon>
        <taxon>Pseudomonadati</taxon>
        <taxon>Verrucomicrobiota</taxon>
        <taxon>Verrucomicrobiia</taxon>
        <taxon>Verrucomicrobiales</taxon>
        <taxon>Akkermansiaceae</taxon>
        <taxon>Akkermansia</taxon>
    </lineage>
</organism>
<dbReference type="STRING" id="1679444.PYTT_0842"/>
<reference evidence="4" key="1">
    <citation type="submission" date="2016-09" db="EMBL/GenBank/DDBJ databases">
        <authorList>
            <person name="Koehorst J."/>
        </authorList>
    </citation>
    <scope>NUCLEOTIDE SEQUENCE [LARGE SCALE GENOMIC DNA]</scope>
</reference>
<dbReference type="OrthoDB" id="9814256at2"/>
<dbReference type="GO" id="GO:0045936">
    <property type="term" value="P:negative regulation of phosphate metabolic process"/>
    <property type="evidence" value="ECO:0007669"/>
    <property type="project" value="InterPro"/>
</dbReference>
<dbReference type="GO" id="GO:0030643">
    <property type="term" value="P:intracellular phosphate ion homeostasis"/>
    <property type="evidence" value="ECO:0007669"/>
    <property type="project" value="InterPro"/>
</dbReference>
<protein>
    <submittedName>
        <fullName evidence="3">Phou domain</fullName>
    </submittedName>
</protein>
<name>A0A1H6KWG8_9BACT</name>
<dbReference type="Pfam" id="PF01895">
    <property type="entry name" value="PhoU"/>
    <property type="match status" value="1"/>
</dbReference>
<evidence type="ECO:0000313" key="3">
    <source>
        <dbReference type="EMBL" id="SEH79996.1"/>
    </source>
</evidence>
<dbReference type="SUPFAM" id="SSF109755">
    <property type="entry name" value="PhoU-like"/>
    <property type="match status" value="1"/>
</dbReference>
<evidence type="ECO:0000256" key="1">
    <source>
        <dbReference type="ARBA" id="ARBA00008107"/>
    </source>
</evidence>
<keyword evidence="4" id="KW-1185">Reference proteome</keyword>
<dbReference type="AlphaFoldDB" id="A0A1H6KWG8"/>
<dbReference type="PANTHER" id="PTHR42930">
    <property type="entry name" value="PHOSPHATE-SPECIFIC TRANSPORT SYSTEM ACCESSORY PROTEIN PHOU"/>
    <property type="match status" value="1"/>
</dbReference>
<comment type="similarity">
    <text evidence="1">Belongs to the PhoU family.</text>
</comment>
<evidence type="ECO:0000313" key="4">
    <source>
        <dbReference type="Proteomes" id="UP000176204"/>
    </source>
</evidence>
<dbReference type="InterPro" id="IPR038078">
    <property type="entry name" value="PhoU-like_sf"/>
</dbReference>
<gene>
    <name evidence="3" type="ORF">PYTT_0842</name>
</gene>